<dbReference type="Pfam" id="PF07681">
    <property type="entry name" value="DoxX"/>
    <property type="match status" value="1"/>
</dbReference>
<feature type="transmembrane region" description="Helical" evidence="5">
    <location>
        <begin position="83"/>
        <end position="103"/>
    </location>
</feature>
<proteinExistence type="predicted"/>
<feature type="transmembrane region" description="Helical" evidence="5">
    <location>
        <begin position="115"/>
        <end position="133"/>
    </location>
</feature>
<dbReference type="EMBL" id="UINC01100940">
    <property type="protein sequence ID" value="SVC61379.1"/>
    <property type="molecule type" value="Genomic_DNA"/>
</dbReference>
<evidence type="ECO:0000256" key="3">
    <source>
        <dbReference type="ARBA" id="ARBA00022989"/>
    </source>
</evidence>
<evidence type="ECO:0000256" key="5">
    <source>
        <dbReference type="SAM" id="Phobius"/>
    </source>
</evidence>
<keyword evidence="3 5" id="KW-1133">Transmembrane helix</keyword>
<feature type="transmembrane region" description="Helical" evidence="5">
    <location>
        <begin position="53"/>
        <end position="76"/>
    </location>
</feature>
<dbReference type="AlphaFoldDB" id="A0A382NJL0"/>
<evidence type="ECO:0000313" key="6">
    <source>
        <dbReference type="EMBL" id="SVC61379.1"/>
    </source>
</evidence>
<accession>A0A382NJL0</accession>
<keyword evidence="4 5" id="KW-0472">Membrane</keyword>
<feature type="transmembrane region" description="Helical" evidence="5">
    <location>
        <begin position="21"/>
        <end position="41"/>
    </location>
</feature>
<name>A0A382NJL0_9ZZZZ</name>
<keyword evidence="2 5" id="KW-0812">Transmembrane</keyword>
<protein>
    <recommendedName>
        <fullName evidence="7">DoxX family protein</fullName>
    </recommendedName>
</protein>
<comment type="subcellular location">
    <subcellularLocation>
        <location evidence="1">Membrane</location>
        <topology evidence="1">Multi-pass membrane protein</topology>
    </subcellularLocation>
</comment>
<dbReference type="GO" id="GO:0016020">
    <property type="term" value="C:membrane"/>
    <property type="evidence" value="ECO:0007669"/>
    <property type="project" value="UniProtKB-SubCell"/>
</dbReference>
<dbReference type="InterPro" id="IPR032808">
    <property type="entry name" value="DoxX"/>
</dbReference>
<organism evidence="6">
    <name type="scientific">marine metagenome</name>
    <dbReference type="NCBI Taxonomy" id="408172"/>
    <lineage>
        <taxon>unclassified sequences</taxon>
        <taxon>metagenomes</taxon>
        <taxon>ecological metagenomes</taxon>
    </lineage>
</organism>
<evidence type="ECO:0000256" key="2">
    <source>
        <dbReference type="ARBA" id="ARBA00022692"/>
    </source>
</evidence>
<evidence type="ECO:0008006" key="7">
    <source>
        <dbReference type="Google" id="ProtNLM"/>
    </source>
</evidence>
<gene>
    <name evidence="6" type="ORF">METZ01_LOCUS314233</name>
</gene>
<evidence type="ECO:0000256" key="4">
    <source>
        <dbReference type="ARBA" id="ARBA00023136"/>
    </source>
</evidence>
<sequence length="137" mass="14727">MEKLHNLLDSLASPFKPYATWLLRIGLGVSFFLHGFGKLPLDSTGWLVSNLGYTTALMVAWGELLAGIGILLGGFLPKTAGSLLTRLSGGAISVIMIGAIIIAHSNWGIFFGEKVLFTSEQIFLLLLGIYFAIKGND</sequence>
<evidence type="ECO:0000256" key="1">
    <source>
        <dbReference type="ARBA" id="ARBA00004141"/>
    </source>
</evidence>
<reference evidence="6" key="1">
    <citation type="submission" date="2018-05" db="EMBL/GenBank/DDBJ databases">
        <authorList>
            <person name="Lanie J.A."/>
            <person name="Ng W.-L."/>
            <person name="Kazmierczak K.M."/>
            <person name="Andrzejewski T.M."/>
            <person name="Davidsen T.M."/>
            <person name="Wayne K.J."/>
            <person name="Tettelin H."/>
            <person name="Glass J.I."/>
            <person name="Rusch D."/>
            <person name="Podicherti R."/>
            <person name="Tsui H.-C.T."/>
            <person name="Winkler M.E."/>
        </authorList>
    </citation>
    <scope>NUCLEOTIDE SEQUENCE</scope>
</reference>